<accession>A0A0M2UUR2</accession>
<dbReference type="InterPro" id="IPR058647">
    <property type="entry name" value="BSH_CzcB-like"/>
</dbReference>
<proteinExistence type="inferred from homology"/>
<organism evidence="6 7">
    <name type="scientific">Candidatus Brocadia fulgida</name>
    <dbReference type="NCBI Taxonomy" id="380242"/>
    <lineage>
        <taxon>Bacteria</taxon>
        <taxon>Pseudomonadati</taxon>
        <taxon>Planctomycetota</taxon>
        <taxon>Candidatus Brocadiia</taxon>
        <taxon>Candidatus Brocadiales</taxon>
        <taxon>Candidatus Brocadiaceae</taxon>
        <taxon>Candidatus Brocadia</taxon>
    </lineage>
</organism>
<feature type="domain" description="Heavy metal binding" evidence="3">
    <location>
        <begin position="610"/>
        <end position="636"/>
    </location>
</feature>
<dbReference type="InterPro" id="IPR051909">
    <property type="entry name" value="MFP_Cation_Efflux"/>
</dbReference>
<reference evidence="6 7" key="1">
    <citation type="journal article" date="2013" name="BMC Microbiol.">
        <title>Identification of the type II cytochrome c maturation pathway in anammox bacteria by comparative genomics.</title>
        <authorList>
            <person name="Ferousi C."/>
            <person name="Speth D.R."/>
            <person name="Reimann J."/>
            <person name="Op den Camp H.J."/>
            <person name="Allen J.W."/>
            <person name="Keltjens J.T."/>
            <person name="Jetten M.S."/>
        </authorList>
    </citation>
    <scope>NUCLEOTIDE SEQUENCE [LARGE SCALE GENOMIC DNA]</scope>
    <source>
        <strain evidence="6">RU1</strain>
    </source>
</reference>
<dbReference type="GO" id="GO:0015679">
    <property type="term" value="P:plasma membrane copper ion transport"/>
    <property type="evidence" value="ECO:0007669"/>
    <property type="project" value="TreeGrafter"/>
</dbReference>
<dbReference type="Pfam" id="PF19335">
    <property type="entry name" value="HMBD"/>
    <property type="match status" value="4"/>
</dbReference>
<dbReference type="SUPFAM" id="SSF111369">
    <property type="entry name" value="HlyD-like secretion proteins"/>
    <property type="match status" value="1"/>
</dbReference>
<comment type="similarity">
    <text evidence="1">Belongs to the membrane fusion protein (MFP) (TC 8.A.1) family.</text>
</comment>
<dbReference type="Gene3D" id="2.40.420.20">
    <property type="match status" value="1"/>
</dbReference>
<feature type="domain" description="Heavy metal binding" evidence="3">
    <location>
        <begin position="90"/>
        <end position="117"/>
    </location>
</feature>
<feature type="domain" description="Heavy metal binding" evidence="3">
    <location>
        <begin position="486"/>
        <end position="511"/>
    </location>
</feature>
<dbReference type="Proteomes" id="UP000034954">
    <property type="component" value="Unassembled WGS sequence"/>
</dbReference>
<dbReference type="GO" id="GO:0060003">
    <property type="term" value="P:copper ion export"/>
    <property type="evidence" value="ECO:0007669"/>
    <property type="project" value="TreeGrafter"/>
</dbReference>
<dbReference type="InterPro" id="IPR058792">
    <property type="entry name" value="Beta-barrel_RND_2"/>
</dbReference>
<sequence length="725" mass="81188">MEKNKLPFLHFSTLASFSFFHNESRMERAMYTQQKFLYHTHFIRIAIVALSLLFGMPDGINILSCALQQEGSHLLFSAYADEGKEKKILYWTCGMHPSVKMDKPGKCPICAMDLVPVYEKGAGAVEEGALATVELSERARKLAQVKTDTIGFRSLTKDIYTVGIIEYDERLRASVAAWIPGRIDKLFVDFTGTQVIQGESMVWIYSPELVSTQEEYLLALETLEKVRQSPLDEVVNGAKSLIEASKRRLLWWGVTEKQIEALTKDKKVKQHTIVYAPISGIVIEKKALEGQYVMQGEMLYTVADLSNIWMKANIYEYEMAWVRVGQEVEVTTPAYPGEAFIGRISFIEPFLDDKTRSVKIRCDIPNQQFKLKPAMYVNARIRIPIEELEKKDGHYVSGLDYSCPNHPQIKSSRPGVCPEDNIPFVKTPPAQIGLIAASGIAQQQKEIGYEYVCPMECHSAKEPGNCPECGMKLEKRPVTKKADYEYICPMKCYSSKEPGDCPVCGMRLEKKKIPIEVSDEKVTCICPQDWEPSLAPRSCPMCGMMLQKNITITLPTGEEKQKFVYRCPMACMTAERPGECPDCKRQMGRWEVKEGLGIKAQIIEPKRRSVYACPMHPEVISDKPGNCSACGMNLEKTTQVLAIPATAVLDTGIRKIVYIDKGNGQYIGKEVALGLKAGDYYPVLEGLEEGDKVVTSANFLIDSQSQLTGGASALYGGAMEFKEEK</sequence>
<dbReference type="GO" id="GO:0030288">
    <property type="term" value="C:outer membrane-bounded periplasmic space"/>
    <property type="evidence" value="ECO:0007669"/>
    <property type="project" value="TreeGrafter"/>
</dbReference>
<feature type="domain" description="CzcB-like barrel-sandwich hybrid" evidence="5">
    <location>
        <begin position="173"/>
        <end position="304"/>
    </location>
</feature>
<dbReference type="Pfam" id="PF25954">
    <property type="entry name" value="Beta-barrel_RND_2"/>
    <property type="match status" value="1"/>
</dbReference>
<gene>
    <name evidence="6" type="ORF">BROFUL_01932</name>
</gene>
<dbReference type="Pfam" id="PF25973">
    <property type="entry name" value="BSH_CzcB"/>
    <property type="match status" value="1"/>
</dbReference>
<name>A0A0M2UUR2_9BACT</name>
<dbReference type="PATRIC" id="fig|380242.3.peg.2403"/>
<comment type="caution">
    <text evidence="6">The sequence shown here is derived from an EMBL/GenBank/DDBJ whole genome shotgun (WGS) entry which is preliminary data.</text>
</comment>
<dbReference type="GO" id="GO:0046914">
    <property type="term" value="F:transition metal ion binding"/>
    <property type="evidence" value="ECO:0007669"/>
    <property type="project" value="TreeGrafter"/>
</dbReference>
<feature type="domain" description="CusB-like beta-barrel" evidence="4">
    <location>
        <begin position="307"/>
        <end position="381"/>
    </location>
</feature>
<dbReference type="PANTHER" id="PTHR30097">
    <property type="entry name" value="CATION EFFLUX SYSTEM PROTEIN CUSB"/>
    <property type="match status" value="1"/>
</dbReference>
<evidence type="ECO:0000256" key="2">
    <source>
        <dbReference type="ARBA" id="ARBA00022448"/>
    </source>
</evidence>
<feature type="domain" description="Heavy metal binding" evidence="3">
    <location>
        <begin position="451"/>
        <end position="475"/>
    </location>
</feature>
<dbReference type="PANTHER" id="PTHR30097:SF15">
    <property type="entry name" value="CATION EFFLUX SYSTEM PROTEIN CUSB"/>
    <property type="match status" value="1"/>
</dbReference>
<evidence type="ECO:0000259" key="5">
    <source>
        <dbReference type="Pfam" id="PF25973"/>
    </source>
</evidence>
<keyword evidence="2" id="KW-0813">Transport</keyword>
<dbReference type="Gene3D" id="6.10.140.730">
    <property type="match status" value="1"/>
</dbReference>
<evidence type="ECO:0000256" key="1">
    <source>
        <dbReference type="ARBA" id="ARBA00009477"/>
    </source>
</evidence>
<evidence type="ECO:0000313" key="7">
    <source>
        <dbReference type="Proteomes" id="UP000034954"/>
    </source>
</evidence>
<keyword evidence="7" id="KW-1185">Reference proteome</keyword>
<dbReference type="FunFam" id="2.40.30.170:FF:000010">
    <property type="entry name" value="Efflux RND transporter periplasmic adaptor subunit"/>
    <property type="match status" value="1"/>
</dbReference>
<dbReference type="InterPro" id="IPR045800">
    <property type="entry name" value="HMBD"/>
</dbReference>
<dbReference type="Gene3D" id="2.40.30.170">
    <property type="match status" value="1"/>
</dbReference>
<evidence type="ECO:0000313" key="6">
    <source>
        <dbReference type="EMBL" id="KKO19360.1"/>
    </source>
</evidence>
<evidence type="ECO:0000259" key="4">
    <source>
        <dbReference type="Pfam" id="PF25954"/>
    </source>
</evidence>
<protein>
    <submittedName>
        <fullName evidence="6">Uncharacterized protein</fullName>
    </submittedName>
</protein>
<evidence type="ECO:0000259" key="3">
    <source>
        <dbReference type="Pfam" id="PF19335"/>
    </source>
</evidence>
<dbReference type="AlphaFoldDB" id="A0A0M2UUR2"/>
<dbReference type="EMBL" id="LAQJ01000197">
    <property type="protein sequence ID" value="KKO19360.1"/>
    <property type="molecule type" value="Genomic_DNA"/>
</dbReference>